<evidence type="ECO:0000313" key="16">
    <source>
        <dbReference type="Proteomes" id="UP000499080"/>
    </source>
</evidence>
<dbReference type="Pfam" id="PF05485">
    <property type="entry name" value="THAP"/>
    <property type="match status" value="1"/>
</dbReference>
<dbReference type="PROSITE" id="PS50950">
    <property type="entry name" value="ZF_THAP"/>
    <property type="match status" value="1"/>
</dbReference>
<evidence type="ECO:0000256" key="4">
    <source>
        <dbReference type="ARBA" id="ARBA00022771"/>
    </source>
</evidence>
<keyword evidence="5" id="KW-0862">Zinc</keyword>
<evidence type="ECO:0000256" key="11">
    <source>
        <dbReference type="ARBA" id="ARBA00023306"/>
    </source>
</evidence>
<accession>A0A4Y2WBV2</accession>
<reference evidence="15 16" key="1">
    <citation type="journal article" date="2019" name="Sci. Rep.">
        <title>Orb-weaving spider Araneus ventricosus genome elucidates the spidroin gene catalogue.</title>
        <authorList>
            <person name="Kono N."/>
            <person name="Nakamura H."/>
            <person name="Ohtoshi R."/>
            <person name="Moran D.A.P."/>
            <person name="Shinohara A."/>
            <person name="Yoshida Y."/>
            <person name="Fujiwara M."/>
            <person name="Mori M."/>
            <person name="Tomita M."/>
            <person name="Arakawa K."/>
        </authorList>
    </citation>
    <scope>NUCLEOTIDE SEQUENCE [LARGE SCALE GENOMIC DNA]</scope>
</reference>
<comment type="caution">
    <text evidence="15">The sequence shown here is derived from an EMBL/GenBank/DDBJ whole genome shotgun (WGS) entry which is preliminary data.</text>
</comment>
<evidence type="ECO:0000259" key="14">
    <source>
        <dbReference type="PROSITE" id="PS50950"/>
    </source>
</evidence>
<evidence type="ECO:0000313" key="15">
    <source>
        <dbReference type="EMBL" id="GBO33517.1"/>
    </source>
</evidence>
<dbReference type="PROSITE" id="PS50868">
    <property type="entry name" value="POST_SET"/>
    <property type="match status" value="1"/>
</dbReference>
<keyword evidence="16" id="KW-1185">Reference proteome</keyword>
<evidence type="ECO:0000256" key="6">
    <source>
        <dbReference type="ARBA" id="ARBA00023015"/>
    </source>
</evidence>
<dbReference type="GO" id="GO:0003824">
    <property type="term" value="F:catalytic activity"/>
    <property type="evidence" value="ECO:0007669"/>
    <property type="project" value="UniProtKB-ARBA"/>
</dbReference>
<dbReference type="PANTHER" id="PTHR46600">
    <property type="entry name" value="THAP DOMAIN-CONTAINING"/>
    <property type="match status" value="1"/>
</dbReference>
<keyword evidence="7" id="KW-0175">Coiled coil</keyword>
<name>A0A4Y2WBV2_ARAVE</name>
<comment type="similarity">
    <text evidence="2">Belongs to the THAP1 family.</text>
</comment>
<evidence type="ECO:0000256" key="8">
    <source>
        <dbReference type="ARBA" id="ARBA00023125"/>
    </source>
</evidence>
<evidence type="ECO:0000256" key="10">
    <source>
        <dbReference type="ARBA" id="ARBA00023242"/>
    </source>
</evidence>
<keyword evidence="10" id="KW-0539">Nucleus</keyword>
<evidence type="ECO:0000256" key="5">
    <source>
        <dbReference type="ARBA" id="ARBA00022833"/>
    </source>
</evidence>
<dbReference type="InterPro" id="IPR026516">
    <property type="entry name" value="THAP1/10"/>
</dbReference>
<evidence type="ECO:0000256" key="12">
    <source>
        <dbReference type="PROSITE-ProRule" id="PRU00309"/>
    </source>
</evidence>
<keyword evidence="9" id="KW-0804">Transcription</keyword>
<feature type="domain" description="Post-SET" evidence="13">
    <location>
        <begin position="74"/>
        <end position="90"/>
    </location>
</feature>
<evidence type="ECO:0000259" key="13">
    <source>
        <dbReference type="PROSITE" id="PS50868"/>
    </source>
</evidence>
<keyword evidence="8 12" id="KW-0238">DNA-binding</keyword>
<evidence type="ECO:0000256" key="3">
    <source>
        <dbReference type="ARBA" id="ARBA00022723"/>
    </source>
</evidence>
<evidence type="ECO:0000256" key="7">
    <source>
        <dbReference type="ARBA" id="ARBA00023054"/>
    </source>
</evidence>
<evidence type="ECO:0000256" key="1">
    <source>
        <dbReference type="ARBA" id="ARBA00004642"/>
    </source>
</evidence>
<proteinExistence type="inferred from homology"/>
<dbReference type="GO" id="GO:0005654">
    <property type="term" value="C:nucleoplasm"/>
    <property type="evidence" value="ECO:0007669"/>
    <property type="project" value="UniProtKB-SubCell"/>
</dbReference>
<keyword evidence="6" id="KW-0805">Transcription regulation</keyword>
<gene>
    <name evidence="15" type="ORF">AVEN_167948_1</name>
</gene>
<dbReference type="Proteomes" id="UP000499080">
    <property type="component" value="Unassembled WGS sequence"/>
</dbReference>
<comment type="subcellular location">
    <subcellularLocation>
        <location evidence="1">Nucleus</location>
        <location evidence="1">Nucleoplasm</location>
    </subcellularLocation>
</comment>
<dbReference type="SUPFAM" id="SSF57716">
    <property type="entry name" value="Glucocorticoid receptor-like (DNA-binding domain)"/>
    <property type="match status" value="1"/>
</dbReference>
<dbReference type="GO" id="GO:0043565">
    <property type="term" value="F:sequence-specific DNA binding"/>
    <property type="evidence" value="ECO:0007669"/>
    <property type="project" value="InterPro"/>
</dbReference>
<dbReference type="InterPro" id="IPR003616">
    <property type="entry name" value="Post-SET_dom"/>
</dbReference>
<dbReference type="GO" id="GO:0008270">
    <property type="term" value="F:zinc ion binding"/>
    <property type="evidence" value="ECO:0007669"/>
    <property type="project" value="UniProtKB-KW"/>
</dbReference>
<evidence type="ECO:0000256" key="9">
    <source>
        <dbReference type="ARBA" id="ARBA00023163"/>
    </source>
</evidence>
<dbReference type="AlphaFoldDB" id="A0A4Y2WBV2"/>
<sequence length="126" mass="14505">MIQCGFFKMMFLSQRAMINVVIRVTWLTKRAKCIFSDGLHSRGNLNNIPCRSNETVVDKSCHTSNGQEEHTDAKKMPCKCSVPACRGNYDESTKVAVFSFPNDERLREKWLHASRRTDFKITKNSK</sequence>
<evidence type="ECO:0008006" key="17">
    <source>
        <dbReference type="Google" id="ProtNLM"/>
    </source>
</evidence>
<dbReference type="PANTHER" id="PTHR46600:SF1">
    <property type="entry name" value="THAP DOMAIN-CONTAINING PROTEIN 1"/>
    <property type="match status" value="1"/>
</dbReference>
<dbReference type="EMBL" id="BGPR01057107">
    <property type="protein sequence ID" value="GBO33517.1"/>
    <property type="molecule type" value="Genomic_DNA"/>
</dbReference>
<keyword evidence="3" id="KW-0479">Metal-binding</keyword>
<organism evidence="15 16">
    <name type="scientific">Araneus ventricosus</name>
    <name type="common">Orbweaver spider</name>
    <name type="synonym">Epeira ventricosa</name>
    <dbReference type="NCBI Taxonomy" id="182803"/>
    <lineage>
        <taxon>Eukaryota</taxon>
        <taxon>Metazoa</taxon>
        <taxon>Ecdysozoa</taxon>
        <taxon>Arthropoda</taxon>
        <taxon>Chelicerata</taxon>
        <taxon>Arachnida</taxon>
        <taxon>Araneae</taxon>
        <taxon>Araneomorphae</taxon>
        <taxon>Entelegynae</taxon>
        <taxon>Araneoidea</taxon>
        <taxon>Araneidae</taxon>
        <taxon>Araneus</taxon>
    </lineage>
</organism>
<dbReference type="InterPro" id="IPR006612">
    <property type="entry name" value="THAP_Znf"/>
</dbReference>
<keyword evidence="4 12" id="KW-0863">Zinc-finger</keyword>
<protein>
    <recommendedName>
        <fullName evidence="17">THAP-type domain-containing protein</fullName>
    </recommendedName>
</protein>
<evidence type="ECO:0000256" key="2">
    <source>
        <dbReference type="ARBA" id="ARBA00006177"/>
    </source>
</evidence>
<keyword evidence="11" id="KW-0131">Cell cycle</keyword>
<feature type="non-terminal residue" evidence="15">
    <location>
        <position position="126"/>
    </location>
</feature>
<feature type="domain" description="THAP-type" evidence="14">
    <location>
        <begin position="76"/>
        <end position="126"/>
    </location>
</feature>